<keyword evidence="10" id="KW-1185">Reference proteome</keyword>
<evidence type="ECO:0000256" key="1">
    <source>
        <dbReference type="ARBA" id="ARBA00004651"/>
    </source>
</evidence>
<organism evidence="9 10">
    <name type="scientific">Amycolatopsis deserti</name>
    <dbReference type="NCBI Taxonomy" id="185696"/>
    <lineage>
        <taxon>Bacteria</taxon>
        <taxon>Bacillati</taxon>
        <taxon>Actinomycetota</taxon>
        <taxon>Actinomycetes</taxon>
        <taxon>Pseudonocardiales</taxon>
        <taxon>Pseudonocardiaceae</taxon>
        <taxon>Amycolatopsis</taxon>
    </lineage>
</organism>
<evidence type="ECO:0000256" key="3">
    <source>
        <dbReference type="ARBA" id="ARBA00022475"/>
    </source>
</evidence>
<dbReference type="PROSITE" id="PS50928">
    <property type="entry name" value="ABC_TM1"/>
    <property type="match status" value="1"/>
</dbReference>
<dbReference type="EMBL" id="BNAU01000003">
    <property type="protein sequence ID" value="GHE98728.1"/>
    <property type="molecule type" value="Genomic_DNA"/>
</dbReference>
<evidence type="ECO:0000256" key="5">
    <source>
        <dbReference type="ARBA" id="ARBA00022989"/>
    </source>
</evidence>
<dbReference type="InterPro" id="IPR000515">
    <property type="entry name" value="MetI-like"/>
</dbReference>
<protein>
    <submittedName>
        <fullName evidence="9">ABC transporter permease</fullName>
    </submittedName>
</protein>
<dbReference type="InterPro" id="IPR050366">
    <property type="entry name" value="BP-dependent_transpt_permease"/>
</dbReference>
<dbReference type="PANTHER" id="PTHR43386:SF25">
    <property type="entry name" value="PEPTIDE ABC TRANSPORTER PERMEASE PROTEIN"/>
    <property type="match status" value="1"/>
</dbReference>
<keyword evidence="2 7" id="KW-0813">Transport</keyword>
<dbReference type="Gene3D" id="1.10.3720.10">
    <property type="entry name" value="MetI-like"/>
    <property type="match status" value="1"/>
</dbReference>
<evidence type="ECO:0000313" key="10">
    <source>
        <dbReference type="Proteomes" id="UP000605897"/>
    </source>
</evidence>
<reference evidence="10" key="1">
    <citation type="journal article" date="2019" name="Int. J. Syst. Evol. Microbiol.">
        <title>The Global Catalogue of Microorganisms (GCM) 10K type strain sequencing project: providing services to taxonomists for standard genome sequencing and annotation.</title>
        <authorList>
            <consortium name="The Broad Institute Genomics Platform"/>
            <consortium name="The Broad Institute Genome Sequencing Center for Infectious Disease"/>
            <person name="Wu L."/>
            <person name="Ma J."/>
        </authorList>
    </citation>
    <scope>NUCLEOTIDE SEQUENCE [LARGE SCALE GENOMIC DNA]</scope>
    <source>
        <strain evidence="10">CGMCC 4.7677</strain>
    </source>
</reference>
<feature type="transmembrane region" description="Helical" evidence="7">
    <location>
        <begin position="106"/>
        <end position="123"/>
    </location>
</feature>
<dbReference type="SUPFAM" id="SSF161098">
    <property type="entry name" value="MetI-like"/>
    <property type="match status" value="1"/>
</dbReference>
<comment type="caution">
    <text evidence="9">The sequence shown here is derived from an EMBL/GenBank/DDBJ whole genome shotgun (WGS) entry which is preliminary data.</text>
</comment>
<evidence type="ECO:0000256" key="7">
    <source>
        <dbReference type="RuleBase" id="RU363032"/>
    </source>
</evidence>
<feature type="transmembrane region" description="Helical" evidence="7">
    <location>
        <begin position="83"/>
        <end position="100"/>
    </location>
</feature>
<feature type="transmembrane region" description="Helical" evidence="7">
    <location>
        <begin position="162"/>
        <end position="188"/>
    </location>
</feature>
<keyword evidence="5 7" id="KW-1133">Transmembrane helix</keyword>
<dbReference type="PANTHER" id="PTHR43386">
    <property type="entry name" value="OLIGOPEPTIDE TRANSPORT SYSTEM PERMEASE PROTEIN APPC"/>
    <property type="match status" value="1"/>
</dbReference>
<comment type="similarity">
    <text evidence="7">Belongs to the binding-protein-dependent transport system permease family.</text>
</comment>
<dbReference type="InterPro" id="IPR035906">
    <property type="entry name" value="MetI-like_sf"/>
</dbReference>
<feature type="transmembrane region" description="Helical" evidence="7">
    <location>
        <begin position="208"/>
        <end position="230"/>
    </location>
</feature>
<name>A0ABQ3J2F3_9PSEU</name>
<evidence type="ECO:0000256" key="6">
    <source>
        <dbReference type="ARBA" id="ARBA00023136"/>
    </source>
</evidence>
<evidence type="ECO:0000256" key="4">
    <source>
        <dbReference type="ARBA" id="ARBA00022692"/>
    </source>
</evidence>
<proteinExistence type="inferred from homology"/>
<gene>
    <name evidence="9" type="ORF">GCM10017786_34570</name>
</gene>
<keyword evidence="4 7" id="KW-0812">Transmembrane</keyword>
<accession>A0ABQ3J2F3</accession>
<evidence type="ECO:0000313" key="9">
    <source>
        <dbReference type="EMBL" id="GHE98728.1"/>
    </source>
</evidence>
<evidence type="ECO:0000256" key="2">
    <source>
        <dbReference type="ARBA" id="ARBA00022448"/>
    </source>
</evidence>
<evidence type="ECO:0000259" key="8">
    <source>
        <dbReference type="PROSITE" id="PS50928"/>
    </source>
</evidence>
<keyword evidence="3" id="KW-1003">Cell membrane</keyword>
<dbReference type="Proteomes" id="UP000605897">
    <property type="component" value="Unassembled WGS sequence"/>
</dbReference>
<feature type="domain" description="ABC transmembrane type-1" evidence="8">
    <location>
        <begin position="41"/>
        <end position="230"/>
    </location>
</feature>
<dbReference type="Pfam" id="PF00528">
    <property type="entry name" value="BPD_transp_1"/>
    <property type="match status" value="1"/>
</dbReference>
<comment type="subcellular location">
    <subcellularLocation>
        <location evidence="1 7">Cell membrane</location>
        <topology evidence="1 7">Multi-pass membrane protein</topology>
    </subcellularLocation>
</comment>
<keyword evidence="6 7" id="KW-0472">Membrane</keyword>
<sequence length="243" mass="25591">MAPYDPGYQDVRAALSGPSSAHWFGTDQLGRDIFSRIVYGSQPTLQIGLAASALAAVFGVTIGLLAGFYAGWLDSAIMRLMDLLLGIPAILLAMTIIAIAGRSAVALISAIAIVGVPVYARLARAGTMQVRSLDYVKAARVAGAGDRYLMGRVILPNILGSLLVQLNVFTSVAILIEASLSFLGLGLPPPSPTWGGLLLDSKTYLTQVPTYGLFTGLALTATILAIDTVARANRRYRKIAQTV</sequence>
<dbReference type="CDD" id="cd06261">
    <property type="entry name" value="TM_PBP2"/>
    <property type="match status" value="1"/>
</dbReference>
<feature type="transmembrane region" description="Helical" evidence="7">
    <location>
        <begin position="47"/>
        <end position="71"/>
    </location>
</feature>